<gene>
    <name evidence="1" type="ORF">AVEN_140836_1</name>
</gene>
<dbReference type="Proteomes" id="UP000499080">
    <property type="component" value="Unassembled WGS sequence"/>
</dbReference>
<evidence type="ECO:0000313" key="2">
    <source>
        <dbReference type="Proteomes" id="UP000499080"/>
    </source>
</evidence>
<dbReference type="EMBL" id="BGPR01001011">
    <property type="protein sequence ID" value="GBM42960.1"/>
    <property type="molecule type" value="Genomic_DNA"/>
</dbReference>
<evidence type="ECO:0000313" key="1">
    <source>
        <dbReference type="EMBL" id="GBM42960.1"/>
    </source>
</evidence>
<keyword evidence="2" id="KW-1185">Reference proteome</keyword>
<reference evidence="1 2" key="1">
    <citation type="journal article" date="2019" name="Sci. Rep.">
        <title>Orb-weaving spider Araneus ventricosus genome elucidates the spidroin gene catalogue.</title>
        <authorList>
            <person name="Kono N."/>
            <person name="Nakamura H."/>
            <person name="Ohtoshi R."/>
            <person name="Moran D.A.P."/>
            <person name="Shinohara A."/>
            <person name="Yoshida Y."/>
            <person name="Fujiwara M."/>
            <person name="Mori M."/>
            <person name="Tomita M."/>
            <person name="Arakawa K."/>
        </authorList>
    </citation>
    <scope>NUCLEOTIDE SEQUENCE [LARGE SCALE GENOMIC DNA]</scope>
</reference>
<sequence length="222" mass="24344">MLTSVPRRQARELSMRSCRHPVYFLLLMDSPKPHVLAVRGDPLDGWNILVPGVSIGRYPSHFTGLLKGIKRKGHSLGLGLKSGVISIGELLNDTDEEILNDFRGQVVTDIRSLTIKKDGNIVRTKHIVLTFNASKLPEFVKAAYICCAIKPYIPKDVSNVSASDTPETLAAGRSLVPVVLRSDTTAVAVRQKTNASIARVSTLHSLVIAQPGRMQKKLFLLK</sequence>
<name>A0A4Y2FNA8_ARAVE</name>
<dbReference type="AlphaFoldDB" id="A0A4Y2FNA8"/>
<comment type="caution">
    <text evidence="1">The sequence shown here is derived from an EMBL/GenBank/DDBJ whole genome shotgun (WGS) entry which is preliminary data.</text>
</comment>
<proteinExistence type="predicted"/>
<dbReference type="OrthoDB" id="7764615at2759"/>
<protein>
    <submittedName>
        <fullName evidence="1">Uncharacterized protein</fullName>
    </submittedName>
</protein>
<accession>A0A4Y2FNA8</accession>
<organism evidence="1 2">
    <name type="scientific">Araneus ventricosus</name>
    <name type="common">Orbweaver spider</name>
    <name type="synonym">Epeira ventricosa</name>
    <dbReference type="NCBI Taxonomy" id="182803"/>
    <lineage>
        <taxon>Eukaryota</taxon>
        <taxon>Metazoa</taxon>
        <taxon>Ecdysozoa</taxon>
        <taxon>Arthropoda</taxon>
        <taxon>Chelicerata</taxon>
        <taxon>Arachnida</taxon>
        <taxon>Araneae</taxon>
        <taxon>Araneomorphae</taxon>
        <taxon>Entelegynae</taxon>
        <taxon>Araneoidea</taxon>
        <taxon>Araneidae</taxon>
        <taxon>Araneus</taxon>
    </lineage>
</organism>